<dbReference type="NCBIfam" id="TIGR01901">
    <property type="entry name" value="adhes_NPXG"/>
    <property type="match status" value="1"/>
</dbReference>
<dbReference type="AlphaFoldDB" id="K9WJH3"/>
<dbReference type="InterPro" id="IPR008638">
    <property type="entry name" value="FhaB/CdiA-like_TPS"/>
</dbReference>
<feature type="domain" description="Filamentous haemagglutinin FhaB/tRNA nuclease CdiA-like TPS" evidence="1">
    <location>
        <begin position="73"/>
        <end position="187"/>
    </location>
</feature>
<dbReference type="EMBL" id="CP003630">
    <property type="protein sequence ID" value="AFZ19924.1"/>
    <property type="molecule type" value="Genomic_DNA"/>
</dbReference>
<gene>
    <name evidence="2" type="ORF">Mic7113_4224</name>
</gene>
<dbReference type="Proteomes" id="UP000010471">
    <property type="component" value="Chromosome"/>
</dbReference>
<dbReference type="SUPFAM" id="SSF51126">
    <property type="entry name" value="Pectin lyase-like"/>
    <property type="match status" value="6"/>
</dbReference>
<protein>
    <submittedName>
        <fullName evidence="2">Filamentous hemagglutinin family N-terminal domain protein</fullName>
    </submittedName>
</protein>
<proteinExistence type="predicted"/>
<organism evidence="2 3">
    <name type="scientific">Allocoleopsis franciscana PCC 7113</name>
    <dbReference type="NCBI Taxonomy" id="1173027"/>
    <lineage>
        <taxon>Bacteria</taxon>
        <taxon>Bacillati</taxon>
        <taxon>Cyanobacteriota</taxon>
        <taxon>Cyanophyceae</taxon>
        <taxon>Coleofasciculales</taxon>
        <taxon>Coleofasciculaceae</taxon>
        <taxon>Allocoleopsis</taxon>
        <taxon>Allocoleopsis franciscana</taxon>
    </lineage>
</organism>
<dbReference type="InterPro" id="IPR011050">
    <property type="entry name" value="Pectin_lyase_fold/virulence"/>
</dbReference>
<sequence length="1242" mass="124300">MRDRGRLLQSLNSSSIKFNPLSAPLRPPLRPSALKKQDRRIADAIALMGGCAIAVFPHRTLAQSNIVPDNTLGAESSVVVPNFNDLPVEAIRGGTQRGQNLFHSFQEFNVSAGRGAYFFSPNTDIQNILARVTGSNPSQILGTLGTFGESTPNLFLINPNGIIFGQKASLDVGGSFVATTANAIRLGDTGLFSASEPQSSNLLAINPNAFFYNQLSNQGQIINRSTATTTVLDTPTIGLQVPDGRSLLLVGGDVKLDDGFLSAPGGRVELGGVVQNAIVGLNTNGNELRLSFPTDVARANVSLTNASDVNVQAGGGGSIAINAQNLDVLGGSSVQAGISSGLGSPQSEAGDIEINATGTITVAGKLSFIANGVSPGGVGKGGDINITTGSLSVTDGGQVNALTRGEGDAGSVMISASNTVSLDGGGNGNLTGVASTVEEGGVGNAGGINITTGSLFITNGAQLDTRTFGQGNAGSVRITATDTVRFDGIGSNGRASAALSDVVEGAVGDGGDIEITTGSLSVINGAQLSASTYGEGKAGSTRIHASNTVTFDGVSSNGFSSAVFSNVGEGAVGDGGDIEITTGSLEVTNGAQLIAITDGQGNAGSVRISATDTVSFDGIGSNGFSTAAVSNVREGAVGDGGDIEITTGSLEVTNGAQLIASTDGQGNAGSVRISATDTVSFDGVGSNGPSSLAISAVQLGAVGDGGDIMITTGSLKVSNGALLLAYTGGQGNAGNVKISASNTVSFDGVGSNGTISGASSSVRPEAVGNGGDIEITTGSLEVSNGALLIANTFGRGNAGSVRITATDSIRFNGGGAGSSVDTGAIGDGGNIEITTGSLEVINGTGLAGLSTSTLGQGNAGSVKIIATDTVRFDGGDAFSAVAPGAVGDGGDIEITARSLEVNNGAVLFATTAGQGNAGNARISATDTVRFDGGDAFSAVAPGAEGDGGNIQIITGSLSLTDAFISSENLETGTAGDIIISTRQNLEANRSSIRATTQSGDGGNIRLQVGDLLLMRNDSNISTTAGVAGAGGDGGNININADFVVAVPKEDSDITANAFNGRGGNINITTQGIYGLTFRERDILASSDITASSQFGLDGDFQLDLLTNVDPSRGLAQLPTNIVDASQQIDRRCTPAAADQKSSFVVTGRGGLPPSPNEVLQSESVITPDWVTLNSEADNISRVTAPINPTKTASNPLVEAQSWVYGANGEVILTAEAPSVTPHKAWSITPSCEVVGREEKEVF</sequence>
<evidence type="ECO:0000313" key="2">
    <source>
        <dbReference type="EMBL" id="AFZ19924.1"/>
    </source>
</evidence>
<dbReference type="Pfam" id="PF05860">
    <property type="entry name" value="TPS"/>
    <property type="match status" value="1"/>
</dbReference>
<dbReference type="eggNOG" id="COG3210">
    <property type="taxonomic scope" value="Bacteria"/>
</dbReference>
<dbReference type="KEGG" id="mic:Mic7113_4224"/>
<accession>K9WJH3</accession>
<dbReference type="RefSeq" id="WP_015184060.1">
    <property type="nucleotide sequence ID" value="NC_019738.1"/>
</dbReference>
<evidence type="ECO:0000313" key="3">
    <source>
        <dbReference type="Proteomes" id="UP000010471"/>
    </source>
</evidence>
<dbReference type="STRING" id="1173027.Mic7113_4224"/>
<dbReference type="HOGENOM" id="CLU_001325_1_0_3"/>
<dbReference type="OrthoDB" id="450498at2"/>
<evidence type="ECO:0000259" key="1">
    <source>
        <dbReference type="SMART" id="SM00912"/>
    </source>
</evidence>
<dbReference type="SMART" id="SM00912">
    <property type="entry name" value="Haemagg_act"/>
    <property type="match status" value="1"/>
</dbReference>
<dbReference type="PATRIC" id="fig|1173027.3.peg.4668"/>
<reference evidence="2 3" key="1">
    <citation type="submission" date="2012-06" db="EMBL/GenBank/DDBJ databases">
        <title>Finished chromosome of genome of Microcoleus sp. PCC 7113.</title>
        <authorList>
            <consortium name="US DOE Joint Genome Institute"/>
            <person name="Gugger M."/>
            <person name="Coursin T."/>
            <person name="Rippka R."/>
            <person name="Tandeau De Marsac N."/>
            <person name="Huntemann M."/>
            <person name="Wei C.-L."/>
            <person name="Han J."/>
            <person name="Detter J.C."/>
            <person name="Han C."/>
            <person name="Tapia R."/>
            <person name="Chen A."/>
            <person name="Kyrpides N."/>
            <person name="Mavromatis K."/>
            <person name="Markowitz V."/>
            <person name="Szeto E."/>
            <person name="Ivanova N."/>
            <person name="Pagani I."/>
            <person name="Pati A."/>
            <person name="Goodwin L."/>
            <person name="Nordberg H.P."/>
            <person name="Cantor M.N."/>
            <person name="Hua S.X."/>
            <person name="Woyke T."/>
            <person name="Kerfeld C.A."/>
        </authorList>
    </citation>
    <scope>NUCLEOTIDE SEQUENCE [LARGE SCALE GENOMIC DNA]</scope>
    <source>
        <strain evidence="2 3">PCC 7113</strain>
    </source>
</reference>
<dbReference type="InterPro" id="IPR012334">
    <property type="entry name" value="Pectin_lyas_fold"/>
</dbReference>
<keyword evidence="3" id="KW-1185">Reference proteome</keyword>
<name>K9WJH3_9CYAN</name>
<dbReference type="Gene3D" id="2.160.20.10">
    <property type="entry name" value="Single-stranded right-handed beta-helix, Pectin lyase-like"/>
    <property type="match status" value="4"/>
</dbReference>